<evidence type="ECO:0000313" key="1">
    <source>
        <dbReference type="EMBL" id="QJA88772.1"/>
    </source>
</evidence>
<protein>
    <submittedName>
        <fullName evidence="1">Uncharacterized protein</fullName>
    </submittedName>
</protein>
<dbReference type="EMBL" id="MT142803">
    <property type="protein sequence ID" value="QJA88772.1"/>
    <property type="molecule type" value="Genomic_DNA"/>
</dbReference>
<proteinExistence type="predicted"/>
<reference evidence="1" key="1">
    <citation type="submission" date="2020-03" db="EMBL/GenBank/DDBJ databases">
        <title>The deep terrestrial virosphere.</title>
        <authorList>
            <person name="Holmfeldt K."/>
            <person name="Nilsson E."/>
            <person name="Simone D."/>
            <person name="Lopez-Fernandez M."/>
            <person name="Wu X."/>
            <person name="de Brujin I."/>
            <person name="Lundin D."/>
            <person name="Andersson A."/>
            <person name="Bertilsson S."/>
            <person name="Dopson M."/>
        </authorList>
    </citation>
    <scope>NUCLEOTIDE SEQUENCE</scope>
    <source>
        <strain evidence="1">MM415B02689</strain>
    </source>
</reference>
<accession>A0A6M3L4K0</accession>
<organism evidence="1">
    <name type="scientific">viral metagenome</name>
    <dbReference type="NCBI Taxonomy" id="1070528"/>
    <lineage>
        <taxon>unclassified sequences</taxon>
        <taxon>metagenomes</taxon>
        <taxon>organismal metagenomes</taxon>
    </lineage>
</organism>
<dbReference type="AlphaFoldDB" id="A0A6M3L4K0"/>
<sequence>MTDTAKTVIIFIMELMDKEFSGELRLNFHKGDLSAKIHKTETLNLKGGDRELS</sequence>
<gene>
    <name evidence="1" type="ORF">MM415B02689_0006</name>
</gene>
<name>A0A6M3L4K0_9ZZZZ</name>